<accession>A0ABT1Y3S9</accession>
<sequence>MAVFKVAFINELEKLYKKKKAVAAVILSFLVIILGQLLILGVRSGFGIRGAGGGDFPLLVLSVVIYSLLPLFVALVTIDSFSGEFANQIIRITLTRPVSRFKIFAAKVCAIAVFILFTLLIVFVFSTIIGVLFNGNGMDWSGLGRSLLAYLASLLPLLILTLGIILLTHIMKSGISVFFMVILLFGASQVLALVFPQYSSIFITTHLGWYKIWLAQPFPVSVILRDLFLMTGFGMMLFVAGLYLFERKEF</sequence>
<name>A0ABT1Y3S9_9FIRM</name>
<protein>
    <submittedName>
        <fullName evidence="2">ABC transporter permease</fullName>
    </submittedName>
</protein>
<keyword evidence="3" id="KW-1185">Reference proteome</keyword>
<feature type="transmembrane region" description="Helical" evidence="1">
    <location>
        <begin position="175"/>
        <end position="195"/>
    </location>
</feature>
<organism evidence="2 3">
    <name type="scientific">Dehalobacterium formicoaceticum</name>
    <dbReference type="NCBI Taxonomy" id="51515"/>
    <lineage>
        <taxon>Bacteria</taxon>
        <taxon>Bacillati</taxon>
        <taxon>Bacillota</taxon>
        <taxon>Clostridia</taxon>
        <taxon>Eubacteriales</taxon>
        <taxon>Peptococcaceae</taxon>
        <taxon>Dehalobacterium</taxon>
    </lineage>
</organism>
<dbReference type="RefSeq" id="WP_257913187.1">
    <property type="nucleotide sequence ID" value="NZ_JANPWE010000003.1"/>
</dbReference>
<dbReference type="PANTHER" id="PTHR37305">
    <property type="entry name" value="INTEGRAL MEMBRANE PROTEIN-RELATED"/>
    <property type="match status" value="1"/>
</dbReference>
<keyword evidence="1" id="KW-0472">Membrane</keyword>
<dbReference type="Pfam" id="PF12730">
    <property type="entry name" value="ABC2_membrane_4"/>
    <property type="match status" value="1"/>
</dbReference>
<keyword evidence="1" id="KW-1133">Transmembrane helix</keyword>
<gene>
    <name evidence="2" type="ORF">NVS47_08415</name>
</gene>
<reference evidence="2 3" key="1">
    <citation type="submission" date="2022-08" db="EMBL/GenBank/DDBJ databases">
        <title>Proteogenomics of the novel Dehalobacterium formicoaceticum strain EZ94 highlights a key role of methyltransferases during anaerobic dichloromethane degradation.</title>
        <authorList>
            <person name="Wasmund K."/>
        </authorList>
    </citation>
    <scope>NUCLEOTIDE SEQUENCE [LARGE SCALE GENOMIC DNA]</scope>
    <source>
        <strain evidence="2 3">EZ94</strain>
    </source>
</reference>
<feature type="transmembrane region" description="Helical" evidence="1">
    <location>
        <begin position="21"/>
        <end position="39"/>
    </location>
</feature>
<feature type="transmembrane region" description="Helical" evidence="1">
    <location>
        <begin position="103"/>
        <end position="135"/>
    </location>
</feature>
<feature type="transmembrane region" description="Helical" evidence="1">
    <location>
        <begin position="227"/>
        <end position="245"/>
    </location>
</feature>
<feature type="transmembrane region" description="Helical" evidence="1">
    <location>
        <begin position="147"/>
        <end position="168"/>
    </location>
</feature>
<dbReference type="Proteomes" id="UP001524944">
    <property type="component" value="Unassembled WGS sequence"/>
</dbReference>
<dbReference type="EMBL" id="JANPWE010000003">
    <property type="protein sequence ID" value="MCR6545532.1"/>
    <property type="molecule type" value="Genomic_DNA"/>
</dbReference>
<feature type="transmembrane region" description="Helical" evidence="1">
    <location>
        <begin position="59"/>
        <end position="82"/>
    </location>
</feature>
<keyword evidence="1" id="KW-0812">Transmembrane</keyword>
<evidence type="ECO:0000256" key="1">
    <source>
        <dbReference type="SAM" id="Phobius"/>
    </source>
</evidence>
<proteinExistence type="predicted"/>
<evidence type="ECO:0000313" key="2">
    <source>
        <dbReference type="EMBL" id="MCR6545532.1"/>
    </source>
</evidence>
<comment type="caution">
    <text evidence="2">The sequence shown here is derived from an EMBL/GenBank/DDBJ whole genome shotgun (WGS) entry which is preliminary data.</text>
</comment>
<evidence type="ECO:0000313" key="3">
    <source>
        <dbReference type="Proteomes" id="UP001524944"/>
    </source>
</evidence>
<dbReference type="PANTHER" id="PTHR37305:SF1">
    <property type="entry name" value="MEMBRANE PROTEIN"/>
    <property type="match status" value="1"/>
</dbReference>